<evidence type="ECO:0000313" key="4">
    <source>
        <dbReference type="EMBL" id="GGK38087.1"/>
    </source>
</evidence>
<dbReference type="EMBL" id="BMMF01000007">
    <property type="protein sequence ID" value="GGK38087.1"/>
    <property type="molecule type" value="Genomic_DNA"/>
</dbReference>
<evidence type="ECO:0000256" key="2">
    <source>
        <dbReference type="ARBA" id="ARBA00022729"/>
    </source>
</evidence>
<keyword evidence="2 3" id="KW-0732">Signal</keyword>
<dbReference type="CDD" id="cd01071">
    <property type="entry name" value="PBP2_PhnD_like"/>
    <property type="match status" value="1"/>
</dbReference>
<evidence type="ECO:0000256" key="1">
    <source>
        <dbReference type="ARBA" id="ARBA00007162"/>
    </source>
</evidence>
<accession>A0A917Q9N2</accession>
<comment type="similarity">
    <text evidence="1">Belongs to the phosphate/phosphite/phosphonate binding protein family.</text>
</comment>
<protein>
    <submittedName>
        <fullName evidence="4">Phosphonate ABC transporter substrate-binding protein</fullName>
    </submittedName>
</protein>
<name>A0A917Q9N2_9HYPH</name>
<dbReference type="Gene3D" id="3.40.190.10">
    <property type="entry name" value="Periplasmic binding protein-like II"/>
    <property type="match status" value="2"/>
</dbReference>
<feature type="chain" id="PRO_5037875010" evidence="3">
    <location>
        <begin position="20"/>
        <end position="307"/>
    </location>
</feature>
<dbReference type="NCBIfam" id="TIGR03431">
    <property type="entry name" value="PhnD"/>
    <property type="match status" value="1"/>
</dbReference>
<dbReference type="NCBIfam" id="TIGR01098">
    <property type="entry name" value="3A0109s03R"/>
    <property type="match status" value="1"/>
</dbReference>
<dbReference type="AlphaFoldDB" id="A0A917Q9N2"/>
<keyword evidence="5" id="KW-1185">Reference proteome</keyword>
<dbReference type="Proteomes" id="UP000600449">
    <property type="component" value="Unassembled WGS sequence"/>
</dbReference>
<evidence type="ECO:0000256" key="3">
    <source>
        <dbReference type="SAM" id="SignalP"/>
    </source>
</evidence>
<evidence type="ECO:0000313" key="5">
    <source>
        <dbReference type="Proteomes" id="UP000600449"/>
    </source>
</evidence>
<dbReference type="SUPFAM" id="SSF53850">
    <property type="entry name" value="Periplasmic binding protein-like II"/>
    <property type="match status" value="1"/>
</dbReference>
<sequence length="307" mass="33195">MAKYMLVLAAAAAASSALVAVPAAADWREELGSYNIGLLGGENEADRLRRYQCLDDLLTERLGVPVELFPASDYAGVMQGLVAGQLHMASLGASGYAGIHLQDPDAVEPVFTTAQVDGSLGYYSVMIVRADSGIESLEDMQGRSLAYADPNSTSGYLVPRNELAAQGIEDAYFSRTGFGGGHEQAIVAVLNGQYDAGVTWISGQGERAEGYTRGNLRRMVDNGLLDMDDVRIVWQSSIIPNGPIVVRKDLPQEAREIVVDLYGTMHETHPECFAEVAGGEAAGFEPIDHSFYEQTIEMRRREIAQSR</sequence>
<proteinExistence type="inferred from homology"/>
<gene>
    <name evidence="4" type="ORF">GCM10011322_26430</name>
</gene>
<dbReference type="Pfam" id="PF12974">
    <property type="entry name" value="Phosphonate-bd"/>
    <property type="match status" value="1"/>
</dbReference>
<dbReference type="PANTHER" id="PTHR35841:SF1">
    <property type="entry name" value="PHOSPHONATES-BINDING PERIPLASMIC PROTEIN"/>
    <property type="match status" value="1"/>
</dbReference>
<feature type="signal peptide" evidence="3">
    <location>
        <begin position="1"/>
        <end position="19"/>
    </location>
</feature>
<dbReference type="RefSeq" id="WP_244645390.1">
    <property type="nucleotide sequence ID" value="NZ_BMMF01000007.1"/>
</dbReference>
<dbReference type="GO" id="GO:0015716">
    <property type="term" value="P:organic phosphonate transport"/>
    <property type="evidence" value="ECO:0007669"/>
    <property type="project" value="InterPro"/>
</dbReference>
<dbReference type="GO" id="GO:0055085">
    <property type="term" value="P:transmembrane transport"/>
    <property type="evidence" value="ECO:0007669"/>
    <property type="project" value="InterPro"/>
</dbReference>
<organism evidence="4 5">
    <name type="scientific">Salinarimonas ramus</name>
    <dbReference type="NCBI Taxonomy" id="690164"/>
    <lineage>
        <taxon>Bacteria</taxon>
        <taxon>Pseudomonadati</taxon>
        <taxon>Pseudomonadota</taxon>
        <taxon>Alphaproteobacteria</taxon>
        <taxon>Hyphomicrobiales</taxon>
        <taxon>Salinarimonadaceae</taxon>
        <taxon>Salinarimonas</taxon>
    </lineage>
</organism>
<dbReference type="GO" id="GO:0043190">
    <property type="term" value="C:ATP-binding cassette (ABC) transporter complex"/>
    <property type="evidence" value="ECO:0007669"/>
    <property type="project" value="InterPro"/>
</dbReference>
<dbReference type="InterPro" id="IPR005770">
    <property type="entry name" value="PhnD"/>
</dbReference>
<reference evidence="4 5" key="1">
    <citation type="journal article" date="2014" name="Int. J. Syst. Evol. Microbiol.">
        <title>Complete genome sequence of Corynebacterium casei LMG S-19264T (=DSM 44701T), isolated from a smear-ripened cheese.</title>
        <authorList>
            <consortium name="US DOE Joint Genome Institute (JGI-PGF)"/>
            <person name="Walter F."/>
            <person name="Albersmeier A."/>
            <person name="Kalinowski J."/>
            <person name="Ruckert C."/>
        </authorList>
    </citation>
    <scope>NUCLEOTIDE SEQUENCE [LARGE SCALE GENOMIC DNA]</scope>
    <source>
        <strain evidence="4 5">CGMCC 1.9161</strain>
    </source>
</reference>
<dbReference type="PANTHER" id="PTHR35841">
    <property type="entry name" value="PHOSPHONATES-BINDING PERIPLASMIC PROTEIN"/>
    <property type="match status" value="1"/>
</dbReference>
<comment type="caution">
    <text evidence="4">The sequence shown here is derived from an EMBL/GenBank/DDBJ whole genome shotgun (WGS) entry which is preliminary data.</text>
</comment>
<dbReference type="InterPro" id="IPR017797">
    <property type="entry name" value="Phosphnate-bd"/>
</dbReference>